<dbReference type="Proteomes" id="UP000054776">
    <property type="component" value="Unassembled WGS sequence"/>
</dbReference>
<dbReference type="EMBL" id="JYDH01000083">
    <property type="protein sequence ID" value="KRY33376.1"/>
    <property type="molecule type" value="Genomic_DNA"/>
</dbReference>
<comment type="caution">
    <text evidence="1">The sequence shown here is derived from an EMBL/GenBank/DDBJ whole genome shotgun (WGS) entry which is preliminary data.</text>
</comment>
<protein>
    <submittedName>
        <fullName evidence="1">Uncharacterized protein</fullName>
    </submittedName>
</protein>
<dbReference type="InParanoid" id="A0A0V1B8S4"/>
<name>A0A0V1B8S4_TRISP</name>
<organism evidence="1 2">
    <name type="scientific">Trichinella spiralis</name>
    <name type="common">Trichina worm</name>
    <dbReference type="NCBI Taxonomy" id="6334"/>
    <lineage>
        <taxon>Eukaryota</taxon>
        <taxon>Metazoa</taxon>
        <taxon>Ecdysozoa</taxon>
        <taxon>Nematoda</taxon>
        <taxon>Enoplea</taxon>
        <taxon>Dorylaimia</taxon>
        <taxon>Trichinellida</taxon>
        <taxon>Trichinellidae</taxon>
        <taxon>Trichinella</taxon>
    </lineage>
</organism>
<sequence length="68" mass="8029">MKKEQERNFLIKDIQFTNYTMPKEHSIMIMAENYARIIITSSAFFELQSTYNEPIMPQGKFCIKISSC</sequence>
<proteinExistence type="predicted"/>
<evidence type="ECO:0000313" key="1">
    <source>
        <dbReference type="EMBL" id="KRY33376.1"/>
    </source>
</evidence>
<gene>
    <name evidence="1" type="ORF">T01_11503</name>
</gene>
<accession>A0A0V1B8S4</accession>
<keyword evidence="2" id="KW-1185">Reference proteome</keyword>
<dbReference type="AlphaFoldDB" id="A0A0V1B8S4"/>
<evidence type="ECO:0000313" key="2">
    <source>
        <dbReference type="Proteomes" id="UP000054776"/>
    </source>
</evidence>
<reference evidence="1 2" key="1">
    <citation type="submission" date="2015-01" db="EMBL/GenBank/DDBJ databases">
        <title>Evolution of Trichinella species and genotypes.</title>
        <authorList>
            <person name="Korhonen P.K."/>
            <person name="Edoardo P."/>
            <person name="Giuseppe L.R."/>
            <person name="Gasser R.B."/>
        </authorList>
    </citation>
    <scope>NUCLEOTIDE SEQUENCE [LARGE SCALE GENOMIC DNA]</scope>
    <source>
        <strain evidence="1">ISS3</strain>
    </source>
</reference>